<evidence type="ECO:0000256" key="1">
    <source>
        <dbReference type="SAM" id="Phobius"/>
    </source>
</evidence>
<proteinExistence type="predicted"/>
<dbReference type="KEGG" id="vg:30902713"/>
<accession>A0A1B2RW51</accession>
<name>A0A1B2RW51_9VIRU</name>
<keyword evidence="3" id="KW-1185">Reference proteome</keyword>
<sequence length="70" mass="8415">MTELWLYIIVALILFREDPLLGILSILLWIILKLLTVQKPKKKTKKIKNYDQDVYHALDAARNTRFYTFY</sequence>
<feature type="transmembrane region" description="Helical" evidence="1">
    <location>
        <begin position="20"/>
        <end position="37"/>
    </location>
</feature>
<dbReference type="Proteomes" id="UP000149121">
    <property type="component" value="Segment"/>
</dbReference>
<reference evidence="2 3" key="1">
    <citation type="journal article" date="2016" name="J. Virol.">
        <title>Concurrence of Iridovirus, Polyomavirus, and a Unique Member of a New Group of Fish Papillomaviruses in Lymphocystis Disease-Affected Gilthead Sea Bream.</title>
        <authorList>
            <person name="Lopez-Bueno A."/>
            <person name="Mavian C."/>
            <person name="Labella A.M."/>
            <person name="Castro D."/>
            <person name="Borrego J.J."/>
            <person name="Alcami A."/>
            <person name="Alejo A."/>
        </authorList>
    </citation>
    <scope>NUCLEOTIDE SEQUENCE [LARGE SCALE GENOMIC DNA]</scope>
    <source>
        <strain evidence="2">SA9</strain>
    </source>
</reference>
<organism evidence="2 3">
    <name type="scientific">Lymphocystis disease virus 3</name>
    <dbReference type="NCBI Taxonomy" id="2560566"/>
    <lineage>
        <taxon>Viruses</taxon>
        <taxon>Varidnaviria</taxon>
        <taxon>Bamfordvirae</taxon>
        <taxon>Nucleocytoviricota</taxon>
        <taxon>Megaviricetes</taxon>
        <taxon>Pimascovirales</taxon>
        <taxon>Pimascovirales incertae sedis</taxon>
        <taxon>Iridoviridae</taxon>
        <taxon>Alphairidovirinae</taxon>
        <taxon>Lymphocystivirus</taxon>
        <taxon>Lymphocystivirus sparus1</taxon>
    </lineage>
</organism>
<evidence type="ECO:0000313" key="2">
    <source>
        <dbReference type="EMBL" id="AOC55221.1"/>
    </source>
</evidence>
<dbReference type="EMBL" id="KX643370">
    <property type="protein sequence ID" value="AOC55221.1"/>
    <property type="molecule type" value="Genomic_DNA"/>
</dbReference>
<keyword evidence="1" id="KW-0472">Membrane</keyword>
<protein>
    <submittedName>
        <fullName evidence="2">Uncharacterized protein</fullName>
    </submittedName>
</protein>
<keyword evidence="1" id="KW-1133">Transmembrane helix</keyword>
<evidence type="ECO:0000313" key="3">
    <source>
        <dbReference type="Proteomes" id="UP000149121"/>
    </source>
</evidence>
<gene>
    <name evidence="2" type="ORF">LCDVSa137R</name>
</gene>
<keyword evidence="1" id="KW-0812">Transmembrane</keyword>